<dbReference type="HOGENOM" id="CLU_408300_0_0_1"/>
<reference evidence="3" key="1">
    <citation type="journal article" date="2011" name="Proc. Natl. Acad. Sci. U.S.A.">
        <title>Obligate biotrophy features unraveled by the genomic analysis of rust fungi.</title>
        <authorList>
            <person name="Duplessis S."/>
            <person name="Cuomo C.A."/>
            <person name="Lin Y.-C."/>
            <person name="Aerts A."/>
            <person name="Tisserant E."/>
            <person name="Veneault-Fourrey C."/>
            <person name="Joly D.L."/>
            <person name="Hacquard S."/>
            <person name="Amselem J."/>
            <person name="Cantarel B.L."/>
            <person name="Chiu R."/>
            <person name="Coutinho P.M."/>
            <person name="Feau N."/>
            <person name="Field M."/>
            <person name="Frey P."/>
            <person name="Gelhaye E."/>
            <person name="Goldberg J."/>
            <person name="Grabherr M.G."/>
            <person name="Kodira C.D."/>
            <person name="Kohler A."/>
            <person name="Kuees U."/>
            <person name="Lindquist E.A."/>
            <person name="Lucas S.M."/>
            <person name="Mago R."/>
            <person name="Mauceli E."/>
            <person name="Morin E."/>
            <person name="Murat C."/>
            <person name="Pangilinan J.L."/>
            <person name="Park R."/>
            <person name="Pearson M."/>
            <person name="Quesneville H."/>
            <person name="Rouhier N."/>
            <person name="Sakthikumar S."/>
            <person name="Salamov A.A."/>
            <person name="Schmutz J."/>
            <person name="Selles B."/>
            <person name="Shapiro H."/>
            <person name="Tanguay P."/>
            <person name="Tuskan G.A."/>
            <person name="Henrissat B."/>
            <person name="Van de Peer Y."/>
            <person name="Rouze P."/>
            <person name="Ellis J.G."/>
            <person name="Dodds P.N."/>
            <person name="Schein J.E."/>
            <person name="Zhong S."/>
            <person name="Hamelin R.C."/>
            <person name="Grigoriev I.V."/>
            <person name="Szabo L.J."/>
            <person name="Martin F."/>
        </authorList>
    </citation>
    <scope>NUCLEOTIDE SEQUENCE [LARGE SCALE GENOMIC DNA]</scope>
    <source>
        <strain evidence="3">98AG31 / pathotype 3-4-7</strain>
    </source>
</reference>
<dbReference type="RefSeq" id="XP_007410243.1">
    <property type="nucleotide sequence ID" value="XM_007410181.1"/>
</dbReference>
<sequence length="673" mass="77471">MESFLRLILLTSLLWGRLSVYGMVPLLRNLPSEATSSTAKVEPEAIEVNRFTFTAPEDIPTAMNEMGIRMSREAEKNPRARHRQDDLHSSAKRIKIEPINGSQELNFRYKGTDISTHDFTKSVPSARVVPYSFFFQSSAKMAKMTTVDQYIIKLAGIIQTFISKLNAASQPWGMWIHENQSLALECFSTAHAALHRGNLGECERLWVLGIVAALVKNLPSISTDIVNRLQHAPWKHHSYLEIQAAIGLEECFSRARLFESHDEIRTKYFPAKRSSIDKFVSENLLNVKIPEEDSSIKSMIRSFASYFKHLEIPSWEGTYGKAIFIYLMKNWQNVYPKDSNTLLEWIEMDFNLYRDLHLPFFKADIKSILRTTGITSNYIKYDEMIDPSRPLRAPILERIFSFGGHHEIPNSLEGSLYKLAVIASLIHPSLKDMVIQGIDQNPRIVQRLAPVWSEMYHALEVGIHEFFDYHYMPFKQRPNYLAMAHRHLLSGNLFKFSETESLGMSLQRVPLHVSKLDPSLVTRILSEVKKILYTHIERNELPKVYLMVLEVIQHLLKYSPGSSQILLKQLDKDIEFRETLYHSIGHVLESKIFDDHVAIIDECALAYEIEDVLISLQEILSPGTVWQWGEVSKNKGHIDKYAKILEEELSPYSGLEIGDLPDPREESLKWLQR</sequence>
<gene>
    <name evidence="2" type="ORF">MELLADRAFT_106706</name>
</gene>
<dbReference type="Proteomes" id="UP000001072">
    <property type="component" value="Unassembled WGS sequence"/>
</dbReference>
<keyword evidence="3" id="KW-1185">Reference proteome</keyword>
<dbReference type="GeneID" id="18922976"/>
<keyword evidence="1" id="KW-0732">Signal</keyword>
<protein>
    <recommendedName>
        <fullName evidence="4">Secreted protein</fullName>
    </recommendedName>
</protein>
<proteinExistence type="predicted"/>
<dbReference type="VEuPathDB" id="FungiDB:MELLADRAFT_106706"/>
<feature type="chain" id="PRO_5003317766" description="Secreted protein" evidence="1">
    <location>
        <begin position="23"/>
        <end position="673"/>
    </location>
</feature>
<dbReference type="AlphaFoldDB" id="F4RMD3"/>
<accession>F4RMD3</accession>
<evidence type="ECO:0000256" key="1">
    <source>
        <dbReference type="SAM" id="SignalP"/>
    </source>
</evidence>
<organism evidence="3">
    <name type="scientific">Melampsora larici-populina (strain 98AG31 / pathotype 3-4-7)</name>
    <name type="common">Poplar leaf rust fungus</name>
    <dbReference type="NCBI Taxonomy" id="747676"/>
    <lineage>
        <taxon>Eukaryota</taxon>
        <taxon>Fungi</taxon>
        <taxon>Dikarya</taxon>
        <taxon>Basidiomycota</taxon>
        <taxon>Pucciniomycotina</taxon>
        <taxon>Pucciniomycetes</taxon>
        <taxon>Pucciniales</taxon>
        <taxon>Melampsoraceae</taxon>
        <taxon>Melampsora</taxon>
    </lineage>
</organism>
<dbReference type="InParanoid" id="F4RMD3"/>
<name>F4RMD3_MELLP</name>
<feature type="signal peptide" evidence="1">
    <location>
        <begin position="1"/>
        <end position="22"/>
    </location>
</feature>
<evidence type="ECO:0008006" key="4">
    <source>
        <dbReference type="Google" id="ProtNLM"/>
    </source>
</evidence>
<evidence type="ECO:0000313" key="3">
    <source>
        <dbReference type="Proteomes" id="UP000001072"/>
    </source>
</evidence>
<evidence type="ECO:0000313" key="2">
    <source>
        <dbReference type="EMBL" id="EGG06409.1"/>
    </source>
</evidence>
<dbReference type="KEGG" id="mlr:MELLADRAFT_106706"/>
<dbReference type="EMBL" id="GL883108">
    <property type="protein sequence ID" value="EGG06409.1"/>
    <property type="molecule type" value="Genomic_DNA"/>
</dbReference>